<dbReference type="OMA" id="CNRQTSY"/>
<accession>A0A137PGA4</accession>
<feature type="compositionally biased region" description="Polar residues" evidence="6">
    <location>
        <begin position="1"/>
        <end position="40"/>
    </location>
</feature>
<dbReference type="OrthoDB" id="5599753at2759"/>
<dbReference type="GO" id="GO:0008270">
    <property type="term" value="F:zinc ion binding"/>
    <property type="evidence" value="ECO:0007669"/>
    <property type="project" value="TreeGrafter"/>
</dbReference>
<keyword evidence="5 7" id="KW-0472">Membrane</keyword>
<dbReference type="AlphaFoldDB" id="A0A137PGA4"/>
<evidence type="ECO:0000256" key="5">
    <source>
        <dbReference type="ARBA" id="ARBA00023136"/>
    </source>
</evidence>
<keyword evidence="4" id="KW-0862">Zinc</keyword>
<evidence type="ECO:0000256" key="3">
    <source>
        <dbReference type="ARBA" id="ARBA00022723"/>
    </source>
</evidence>
<evidence type="ECO:0000256" key="2">
    <source>
        <dbReference type="ARBA" id="ARBA00005975"/>
    </source>
</evidence>
<evidence type="ECO:0000313" key="9">
    <source>
        <dbReference type="EMBL" id="KXN74036.1"/>
    </source>
</evidence>
<evidence type="ECO:0000256" key="4">
    <source>
        <dbReference type="ARBA" id="ARBA00022833"/>
    </source>
</evidence>
<feature type="compositionally biased region" description="Low complexity" evidence="6">
    <location>
        <begin position="41"/>
        <end position="57"/>
    </location>
</feature>
<feature type="domain" description="LITAF" evidence="8">
    <location>
        <begin position="60"/>
        <end position="143"/>
    </location>
</feature>
<reference evidence="9 10" key="1">
    <citation type="journal article" date="2015" name="Genome Biol. Evol.">
        <title>Phylogenomic analyses indicate that early fungi evolved digesting cell walls of algal ancestors of land plants.</title>
        <authorList>
            <person name="Chang Y."/>
            <person name="Wang S."/>
            <person name="Sekimoto S."/>
            <person name="Aerts A.L."/>
            <person name="Choi C."/>
            <person name="Clum A."/>
            <person name="LaButti K.M."/>
            <person name="Lindquist E.A."/>
            <person name="Yee Ngan C."/>
            <person name="Ohm R.A."/>
            <person name="Salamov A.A."/>
            <person name="Grigoriev I.V."/>
            <person name="Spatafora J.W."/>
            <person name="Berbee M.L."/>
        </authorList>
    </citation>
    <scope>NUCLEOTIDE SEQUENCE [LARGE SCALE GENOMIC DNA]</scope>
    <source>
        <strain evidence="9 10">NRRL 28638</strain>
    </source>
</reference>
<dbReference type="GO" id="GO:0016020">
    <property type="term" value="C:membrane"/>
    <property type="evidence" value="ECO:0007669"/>
    <property type="project" value="UniProtKB-SubCell"/>
</dbReference>
<feature type="transmembrane region" description="Helical" evidence="7">
    <location>
        <begin position="99"/>
        <end position="122"/>
    </location>
</feature>
<dbReference type="InterPro" id="IPR006629">
    <property type="entry name" value="LITAF"/>
</dbReference>
<dbReference type="Pfam" id="PF10601">
    <property type="entry name" value="zf-LITAF-like"/>
    <property type="match status" value="1"/>
</dbReference>
<dbReference type="STRING" id="796925.A0A137PGA4"/>
<gene>
    <name evidence="9" type="ORF">CONCODRAFT_2926</name>
</gene>
<keyword evidence="10" id="KW-1185">Reference proteome</keyword>
<dbReference type="Proteomes" id="UP000070444">
    <property type="component" value="Unassembled WGS sequence"/>
</dbReference>
<dbReference type="PROSITE" id="PS51837">
    <property type="entry name" value="LITAF"/>
    <property type="match status" value="1"/>
</dbReference>
<dbReference type="PANTHER" id="PTHR23292:SF6">
    <property type="entry name" value="FI16602P1-RELATED"/>
    <property type="match status" value="1"/>
</dbReference>
<protein>
    <recommendedName>
        <fullName evidence="8">LITAF domain-containing protein</fullName>
    </recommendedName>
</protein>
<dbReference type="SMART" id="SM00714">
    <property type="entry name" value="LITAF"/>
    <property type="match status" value="1"/>
</dbReference>
<feature type="region of interest" description="Disordered" evidence="6">
    <location>
        <begin position="1"/>
        <end position="65"/>
    </location>
</feature>
<dbReference type="InterPro" id="IPR037519">
    <property type="entry name" value="LITAF_fam"/>
</dbReference>
<comment type="similarity">
    <text evidence="2">Belongs to the CDIP1/LITAF family.</text>
</comment>
<sequence>MAKNNIPRSSNQHASTSDNSNDLPPAYSTINETTSLTSKLNPPTQNTNSTTNNQVPTMESSRYSLDDEIARNEDGVPTDMFCPFCQHDITTQISRRPGVTAGILSAAMCFVCWPLFWVPLVAKSCTDVVHRCPECNAIIASQN</sequence>
<name>A0A137PGA4_CONC2</name>
<keyword evidence="7" id="KW-1133">Transmembrane helix</keyword>
<evidence type="ECO:0000256" key="1">
    <source>
        <dbReference type="ARBA" id="ARBA00004170"/>
    </source>
</evidence>
<proteinExistence type="inferred from homology"/>
<dbReference type="EMBL" id="KQ964428">
    <property type="protein sequence ID" value="KXN74036.1"/>
    <property type="molecule type" value="Genomic_DNA"/>
</dbReference>
<evidence type="ECO:0000256" key="6">
    <source>
        <dbReference type="SAM" id="MobiDB-lite"/>
    </source>
</evidence>
<evidence type="ECO:0000313" key="10">
    <source>
        <dbReference type="Proteomes" id="UP000070444"/>
    </source>
</evidence>
<keyword evidence="7" id="KW-0812">Transmembrane</keyword>
<evidence type="ECO:0000256" key="7">
    <source>
        <dbReference type="SAM" id="Phobius"/>
    </source>
</evidence>
<evidence type="ECO:0000259" key="8">
    <source>
        <dbReference type="PROSITE" id="PS51837"/>
    </source>
</evidence>
<comment type="subcellular location">
    <subcellularLocation>
        <location evidence="1">Membrane</location>
        <topology evidence="1">Peripheral membrane protein</topology>
    </subcellularLocation>
</comment>
<organism evidence="9 10">
    <name type="scientific">Conidiobolus coronatus (strain ATCC 28846 / CBS 209.66 / NRRL 28638)</name>
    <name type="common">Delacroixia coronata</name>
    <dbReference type="NCBI Taxonomy" id="796925"/>
    <lineage>
        <taxon>Eukaryota</taxon>
        <taxon>Fungi</taxon>
        <taxon>Fungi incertae sedis</taxon>
        <taxon>Zoopagomycota</taxon>
        <taxon>Entomophthoromycotina</taxon>
        <taxon>Entomophthoromycetes</taxon>
        <taxon>Entomophthorales</taxon>
        <taxon>Ancylistaceae</taxon>
        <taxon>Conidiobolus</taxon>
    </lineage>
</organism>
<keyword evidence="3" id="KW-0479">Metal-binding</keyword>
<dbReference type="PANTHER" id="PTHR23292">
    <property type="entry name" value="LIPOPOLYSACCHARIDE-INDUCED TUMOR NECROSIS FACTOR-ALPHA FACTOR"/>
    <property type="match status" value="1"/>
</dbReference>